<dbReference type="PANTHER" id="PTHR43814">
    <property type="entry name" value="ARGININOSUCCINATE LYASE"/>
    <property type="match status" value="1"/>
</dbReference>
<dbReference type="SUPFAM" id="SSF48557">
    <property type="entry name" value="L-aspartase-like"/>
    <property type="match status" value="1"/>
</dbReference>
<dbReference type="PANTHER" id="PTHR43814:SF1">
    <property type="entry name" value="ARGININOSUCCINATE LYASE"/>
    <property type="match status" value="1"/>
</dbReference>
<comment type="subcellular location">
    <subcellularLocation>
        <location evidence="7">Cytoplasm</location>
    </subcellularLocation>
</comment>
<dbReference type="CDD" id="cd01359">
    <property type="entry name" value="Argininosuccinate_lyase"/>
    <property type="match status" value="1"/>
</dbReference>
<evidence type="ECO:0000256" key="4">
    <source>
        <dbReference type="ARBA" id="ARBA00022571"/>
    </source>
</evidence>
<evidence type="ECO:0000256" key="6">
    <source>
        <dbReference type="ARBA" id="ARBA00023239"/>
    </source>
</evidence>
<evidence type="ECO:0000256" key="5">
    <source>
        <dbReference type="ARBA" id="ARBA00022605"/>
    </source>
</evidence>
<keyword evidence="5 7" id="KW-0028">Amino-acid biosynthesis</keyword>
<dbReference type="InterPro" id="IPR008948">
    <property type="entry name" value="L-Aspartase-like"/>
</dbReference>
<evidence type="ECO:0000256" key="3">
    <source>
        <dbReference type="ARBA" id="ARBA00012338"/>
    </source>
</evidence>
<dbReference type="Gene3D" id="1.20.200.10">
    <property type="entry name" value="Fumarase/aspartase (Central domain)"/>
    <property type="match status" value="1"/>
</dbReference>
<dbReference type="Pfam" id="PF00206">
    <property type="entry name" value="Lyase_1"/>
    <property type="match status" value="1"/>
</dbReference>
<gene>
    <name evidence="7 10" type="primary">argH</name>
    <name evidence="10" type="ORF">JJB74_19850</name>
</gene>
<dbReference type="InterPro" id="IPR024083">
    <property type="entry name" value="Fumarase/histidase_N"/>
</dbReference>
<dbReference type="InterPro" id="IPR009049">
    <property type="entry name" value="Argininosuccinate_lyase"/>
</dbReference>
<dbReference type="InterPro" id="IPR020557">
    <property type="entry name" value="Fumarate_lyase_CS"/>
</dbReference>
<dbReference type="InterPro" id="IPR000362">
    <property type="entry name" value="Fumarate_lyase_fam"/>
</dbReference>
<dbReference type="NCBIfam" id="TIGR00838">
    <property type="entry name" value="argH"/>
    <property type="match status" value="1"/>
</dbReference>
<evidence type="ECO:0000256" key="2">
    <source>
        <dbReference type="ARBA" id="ARBA00004941"/>
    </source>
</evidence>
<dbReference type="InterPro" id="IPR022761">
    <property type="entry name" value="Fumarate_lyase_N"/>
</dbReference>
<keyword evidence="6 7" id="KW-0456">Lyase</keyword>
<comment type="caution">
    <text evidence="10">The sequence shown here is derived from an EMBL/GenBank/DDBJ whole genome shotgun (WGS) entry which is preliminary data.</text>
</comment>
<dbReference type="RefSeq" id="WP_200594752.1">
    <property type="nucleotide sequence ID" value="NZ_JAEPBG010000009.1"/>
</dbReference>
<dbReference type="Pfam" id="PF14698">
    <property type="entry name" value="ASL_C2"/>
    <property type="match status" value="1"/>
</dbReference>
<evidence type="ECO:0000256" key="7">
    <source>
        <dbReference type="HAMAP-Rule" id="MF_00006"/>
    </source>
</evidence>
<dbReference type="PRINTS" id="PR00145">
    <property type="entry name" value="ARGSUCLYASE"/>
</dbReference>
<comment type="catalytic activity">
    <reaction evidence="1 7">
        <text>2-(N(omega)-L-arginino)succinate = fumarate + L-arginine</text>
        <dbReference type="Rhea" id="RHEA:24020"/>
        <dbReference type="ChEBI" id="CHEBI:29806"/>
        <dbReference type="ChEBI" id="CHEBI:32682"/>
        <dbReference type="ChEBI" id="CHEBI:57472"/>
        <dbReference type="EC" id="4.3.2.1"/>
    </reaction>
</comment>
<dbReference type="AlphaFoldDB" id="A0A934SXJ1"/>
<dbReference type="Gene3D" id="1.10.40.30">
    <property type="entry name" value="Fumarase/aspartase (C-terminal domain)"/>
    <property type="match status" value="1"/>
</dbReference>
<dbReference type="PROSITE" id="PS00163">
    <property type="entry name" value="FUMARATE_LYASES"/>
    <property type="match status" value="1"/>
</dbReference>
<dbReference type="GO" id="GO:0004056">
    <property type="term" value="F:argininosuccinate lyase activity"/>
    <property type="evidence" value="ECO:0007669"/>
    <property type="project" value="UniProtKB-UniRule"/>
</dbReference>
<evidence type="ECO:0000313" key="10">
    <source>
        <dbReference type="EMBL" id="MBK4736881.1"/>
    </source>
</evidence>
<comment type="pathway">
    <text evidence="2 7">Amino-acid biosynthesis; L-arginine biosynthesis; L-arginine from L-ornithine and carbamoyl phosphate: step 3/3.</text>
</comment>
<keyword evidence="4 7" id="KW-0055">Arginine biosynthesis</keyword>
<evidence type="ECO:0000259" key="8">
    <source>
        <dbReference type="Pfam" id="PF00206"/>
    </source>
</evidence>
<reference evidence="10" key="1">
    <citation type="submission" date="2021-01" db="EMBL/GenBank/DDBJ databases">
        <title>Genome sequence of strain Noviherbaspirillum sp. DKR-6.</title>
        <authorList>
            <person name="Chaudhary D.K."/>
        </authorList>
    </citation>
    <scope>NUCLEOTIDE SEQUENCE</scope>
    <source>
        <strain evidence="10">DKR-6</strain>
    </source>
</reference>
<evidence type="ECO:0000256" key="1">
    <source>
        <dbReference type="ARBA" id="ARBA00000985"/>
    </source>
</evidence>
<accession>A0A934SXJ1</accession>
<dbReference type="Gene3D" id="1.10.275.10">
    <property type="entry name" value="Fumarase/aspartase (N-terminal domain)"/>
    <property type="match status" value="1"/>
</dbReference>
<comment type="similarity">
    <text evidence="7">Belongs to the lyase 1 family. Argininosuccinate lyase subfamily.</text>
</comment>
<sequence>MTAQLSKKSEAWSARFSEPVSDLVKRYTASVFFDKRLAEFDIQGSLAHAQMLADQGIISSGDLADIGRGMAQIRAEIAAGSFEWLLDLEDVHLNIEKRLTELVGDAGKRLHTGRSRNDQVATDIRLWLRNAIDDILGLLRDLQLALVDLADANADTILPGFTHMQVAQPVTFGHHMLAYVEMFRRDAERMTDCRRRVNRLPLGAAALAGTTFPIDREKVAALLGFEEVCRNSLDAVSDRDFAIEFCAAAALVMTHVSRMSEELVIWMSPRVGFIDIADRFCTGSSIMPQKKNPDVPELARGKTGRVNGHLIALLTLMKGQPLAYNKDNQEDKEPLFDAADTVIDTLRIFADMARGITVRPEAMRAAALQGYATATDLADYLVKKGLPFRDAHEAVAHAVRACELRGCDLTDLSLDELRGFSPLIGEEVFAVLTLEGSVAARDHVGGTAPNQVRRAIAEARARLA</sequence>
<feature type="domain" description="Argininosuccinate lyase C-terminal" evidence="9">
    <location>
        <begin position="371"/>
        <end position="439"/>
    </location>
</feature>
<organism evidence="10 11">
    <name type="scientific">Noviherbaspirillum pedocola</name>
    <dbReference type="NCBI Taxonomy" id="2801341"/>
    <lineage>
        <taxon>Bacteria</taxon>
        <taxon>Pseudomonadati</taxon>
        <taxon>Pseudomonadota</taxon>
        <taxon>Betaproteobacteria</taxon>
        <taxon>Burkholderiales</taxon>
        <taxon>Oxalobacteraceae</taxon>
        <taxon>Noviherbaspirillum</taxon>
    </lineage>
</organism>
<dbReference type="InterPro" id="IPR029419">
    <property type="entry name" value="Arg_succ_lyase_C"/>
</dbReference>
<evidence type="ECO:0000259" key="9">
    <source>
        <dbReference type="Pfam" id="PF14698"/>
    </source>
</evidence>
<feature type="domain" description="Fumarate lyase N-terminal" evidence="8">
    <location>
        <begin position="15"/>
        <end position="308"/>
    </location>
</feature>
<dbReference type="EC" id="4.3.2.1" evidence="3 7"/>
<dbReference type="GO" id="GO:0005829">
    <property type="term" value="C:cytosol"/>
    <property type="evidence" value="ECO:0007669"/>
    <property type="project" value="TreeGrafter"/>
</dbReference>
<protein>
    <recommendedName>
        <fullName evidence="3 7">Argininosuccinate lyase</fullName>
        <shortName evidence="7">ASAL</shortName>
        <ecNumber evidence="3 7">4.3.2.1</ecNumber>
    </recommendedName>
    <alternativeName>
        <fullName evidence="7">Arginosuccinase</fullName>
    </alternativeName>
</protein>
<name>A0A934SXJ1_9BURK</name>
<dbReference type="FunFam" id="1.20.200.10:FF:000015">
    <property type="entry name" value="argininosuccinate lyase isoform X2"/>
    <property type="match status" value="1"/>
</dbReference>
<proteinExistence type="inferred from homology"/>
<dbReference type="FunFam" id="1.10.40.30:FF:000001">
    <property type="entry name" value="Argininosuccinate lyase"/>
    <property type="match status" value="1"/>
</dbReference>
<keyword evidence="7" id="KW-0963">Cytoplasm</keyword>
<dbReference type="Proteomes" id="UP000622890">
    <property type="component" value="Unassembled WGS sequence"/>
</dbReference>
<dbReference type="PRINTS" id="PR00149">
    <property type="entry name" value="FUMRATELYASE"/>
</dbReference>
<evidence type="ECO:0000313" key="11">
    <source>
        <dbReference type="Proteomes" id="UP000622890"/>
    </source>
</evidence>
<keyword evidence="11" id="KW-1185">Reference proteome</keyword>
<dbReference type="FunFam" id="1.10.275.10:FF:000002">
    <property type="entry name" value="Argininosuccinate lyase"/>
    <property type="match status" value="1"/>
</dbReference>
<dbReference type="GO" id="GO:0042450">
    <property type="term" value="P:L-arginine biosynthetic process via ornithine"/>
    <property type="evidence" value="ECO:0007669"/>
    <property type="project" value="UniProtKB-UniRule"/>
</dbReference>
<dbReference type="EMBL" id="JAEPBG010000009">
    <property type="protein sequence ID" value="MBK4736881.1"/>
    <property type="molecule type" value="Genomic_DNA"/>
</dbReference>
<dbReference type="HAMAP" id="MF_00006">
    <property type="entry name" value="Arg_succ_lyase"/>
    <property type="match status" value="1"/>
</dbReference>